<keyword evidence="3" id="KW-1185">Reference proteome</keyword>
<dbReference type="Gene3D" id="3.40.50.1360">
    <property type="match status" value="1"/>
</dbReference>
<dbReference type="PANTHER" id="PTHR11280">
    <property type="entry name" value="GLUCOSAMINE-6-PHOSPHATE ISOMERASE"/>
    <property type="match status" value="1"/>
</dbReference>
<dbReference type="InterPro" id="IPR037171">
    <property type="entry name" value="NagB/RpiA_transferase-like"/>
</dbReference>
<dbReference type="CDD" id="cd01399">
    <property type="entry name" value="GlcN6P_deaminase"/>
    <property type="match status" value="1"/>
</dbReference>
<reference evidence="3" key="1">
    <citation type="journal article" date="2019" name="Int. J. Syst. Evol. Microbiol.">
        <title>The Global Catalogue of Microorganisms (GCM) 10K type strain sequencing project: providing services to taxonomists for standard genome sequencing and annotation.</title>
        <authorList>
            <consortium name="The Broad Institute Genomics Platform"/>
            <consortium name="The Broad Institute Genome Sequencing Center for Infectious Disease"/>
            <person name="Wu L."/>
            <person name="Ma J."/>
        </authorList>
    </citation>
    <scope>NUCLEOTIDE SEQUENCE [LARGE SCALE GENOMIC DNA]</scope>
    <source>
        <strain evidence="3">JCM 31920</strain>
    </source>
</reference>
<dbReference type="RefSeq" id="WP_345026894.1">
    <property type="nucleotide sequence ID" value="NZ_BAABEY010000011.1"/>
</dbReference>
<evidence type="ECO:0000259" key="1">
    <source>
        <dbReference type="Pfam" id="PF01182"/>
    </source>
</evidence>
<dbReference type="Pfam" id="PF01182">
    <property type="entry name" value="Glucosamine_iso"/>
    <property type="match status" value="1"/>
</dbReference>
<dbReference type="EMBL" id="BAABEY010000011">
    <property type="protein sequence ID" value="GAA4434372.1"/>
    <property type="molecule type" value="Genomic_DNA"/>
</dbReference>
<dbReference type="Proteomes" id="UP001501508">
    <property type="component" value="Unassembled WGS sequence"/>
</dbReference>
<evidence type="ECO:0000313" key="3">
    <source>
        <dbReference type="Proteomes" id="UP001501508"/>
    </source>
</evidence>
<dbReference type="SUPFAM" id="SSF100950">
    <property type="entry name" value="NagB/RpiA/CoA transferase-like"/>
    <property type="match status" value="1"/>
</dbReference>
<accession>A0ABP8LQW4</accession>
<feature type="domain" description="Glucosamine/galactosamine-6-phosphate isomerase" evidence="1">
    <location>
        <begin position="23"/>
        <end position="242"/>
    </location>
</feature>
<organism evidence="2 3">
    <name type="scientific">Ravibacter arvi</name>
    <dbReference type="NCBI Taxonomy" id="2051041"/>
    <lineage>
        <taxon>Bacteria</taxon>
        <taxon>Pseudomonadati</taxon>
        <taxon>Bacteroidota</taxon>
        <taxon>Cytophagia</taxon>
        <taxon>Cytophagales</taxon>
        <taxon>Spirosomataceae</taxon>
        <taxon>Ravibacter</taxon>
    </lineage>
</organism>
<evidence type="ECO:0000313" key="2">
    <source>
        <dbReference type="EMBL" id="GAA4434372.1"/>
    </source>
</evidence>
<dbReference type="PANTHER" id="PTHR11280:SF6">
    <property type="entry name" value="GLUCOSAMINE-6-PHOSPHATE ISOMERASE NAGB"/>
    <property type="match status" value="1"/>
</dbReference>
<dbReference type="InterPro" id="IPR006148">
    <property type="entry name" value="Glc/Gal-6P_isomerase"/>
</dbReference>
<dbReference type="InterPro" id="IPR004547">
    <property type="entry name" value="Glucosamine6P_isomerase"/>
</dbReference>
<name>A0ABP8LQW4_9BACT</name>
<proteinExistence type="predicted"/>
<sequence length="261" mass="28573">MNLDNLSTSALSVDNLAVIVSPNREQLGIEAASAVAERIREIQSRKETVNMIFASAPSQNEFLQHLKNAAGIDWSRINAFHMDEYIGLESDAPQNFATFLVDRLFNHVAIGNFYRINGNASNVTDEIARYTALLEENPVDIICMGIGENCHIAFNDPHVADFNDPATVKVVELDETSRVQQVNDGCFTTLGSVPTHALTLTIPTLVKPAHAFCIVPGPLKAQAIKYTLEADISPEFPSTILREHPDARLFVDKESASLLGA</sequence>
<gene>
    <name evidence="2" type="ORF">GCM10023091_09190</name>
</gene>
<comment type="caution">
    <text evidence="2">The sequence shown here is derived from an EMBL/GenBank/DDBJ whole genome shotgun (WGS) entry which is preliminary data.</text>
</comment>
<protein>
    <submittedName>
        <fullName evidence="2">Glucosamine-6-phosphate deaminase</fullName>
    </submittedName>
</protein>